<keyword evidence="2" id="KW-0677">Repeat</keyword>
<feature type="region of interest" description="Disordered" evidence="3">
    <location>
        <begin position="162"/>
        <end position="181"/>
    </location>
</feature>
<reference evidence="5" key="2">
    <citation type="submission" date="2025-08" db="UniProtKB">
        <authorList>
            <consortium name="Ensembl"/>
        </authorList>
    </citation>
    <scope>IDENTIFICATION</scope>
</reference>
<dbReference type="InterPro" id="IPR013320">
    <property type="entry name" value="ConA-like_dom_sf"/>
</dbReference>
<sequence>MPVSSPPTDAIWGTEVPGWALKHLDLSFNRLNDSGVVLLSARLEDPHGKLEKLRMSWCFLTETCCYTLGSVLGSNSSPLRELDVSNNDLQDSGMKMLSAGLGNPHCKLEILSLNQNEELWFKPELLKKYATEITLDPNTANKYILLIEENRKLTCVDEEQTYPDDPQRFEEMPQTQTPESRNVSGLARWHSVLLQCLL</sequence>
<keyword evidence="1" id="KW-0433">Leucine-rich repeat</keyword>
<dbReference type="Pfam" id="PF13765">
    <property type="entry name" value="PRY"/>
    <property type="match status" value="1"/>
</dbReference>
<dbReference type="InterPro" id="IPR043136">
    <property type="entry name" value="B30.2/SPRY_sf"/>
</dbReference>
<dbReference type="STRING" id="62062.ENSHHUP00000022400"/>
<proteinExistence type="predicted"/>
<reference evidence="6" key="1">
    <citation type="submission" date="2018-06" db="EMBL/GenBank/DDBJ databases">
        <title>Genome assembly of Danube salmon.</title>
        <authorList>
            <person name="Macqueen D.J."/>
            <person name="Gundappa M.K."/>
        </authorList>
    </citation>
    <scope>NUCLEOTIDE SEQUENCE [LARGE SCALE GENOMIC DNA]</scope>
</reference>
<feature type="domain" description="SPRY-associated" evidence="4">
    <location>
        <begin position="130"/>
        <end position="175"/>
    </location>
</feature>
<evidence type="ECO:0000256" key="2">
    <source>
        <dbReference type="ARBA" id="ARBA00022737"/>
    </source>
</evidence>
<evidence type="ECO:0000313" key="6">
    <source>
        <dbReference type="Proteomes" id="UP000314982"/>
    </source>
</evidence>
<dbReference type="GeneTree" id="ENSGT01070000253760"/>
<dbReference type="PANTHER" id="PTHR24106">
    <property type="entry name" value="NACHT, LRR AND CARD DOMAINS-CONTAINING"/>
    <property type="match status" value="1"/>
</dbReference>
<evidence type="ECO:0000259" key="4">
    <source>
        <dbReference type="SMART" id="SM00589"/>
    </source>
</evidence>
<dbReference type="SUPFAM" id="SSF49899">
    <property type="entry name" value="Concanavalin A-like lectins/glucanases"/>
    <property type="match status" value="1"/>
</dbReference>
<protein>
    <recommendedName>
        <fullName evidence="4">SPRY-associated domain-containing protein</fullName>
    </recommendedName>
</protein>
<dbReference type="SUPFAM" id="SSF52047">
    <property type="entry name" value="RNI-like"/>
    <property type="match status" value="1"/>
</dbReference>
<evidence type="ECO:0000313" key="5">
    <source>
        <dbReference type="Ensembl" id="ENSHHUP00000022400.1"/>
    </source>
</evidence>
<dbReference type="SMART" id="SM00589">
    <property type="entry name" value="PRY"/>
    <property type="match status" value="1"/>
</dbReference>
<dbReference type="Proteomes" id="UP000314982">
    <property type="component" value="Unassembled WGS sequence"/>
</dbReference>
<dbReference type="InterPro" id="IPR001611">
    <property type="entry name" value="Leu-rich_rpt"/>
</dbReference>
<keyword evidence="6" id="KW-1185">Reference proteome</keyword>
<accession>A0A4W5L9D7</accession>
<evidence type="ECO:0000256" key="3">
    <source>
        <dbReference type="SAM" id="MobiDB-lite"/>
    </source>
</evidence>
<dbReference type="InterPro" id="IPR051261">
    <property type="entry name" value="NLR"/>
</dbReference>
<evidence type="ECO:0000256" key="1">
    <source>
        <dbReference type="ARBA" id="ARBA00022614"/>
    </source>
</evidence>
<dbReference type="SMART" id="SM00368">
    <property type="entry name" value="LRR_RI"/>
    <property type="match status" value="3"/>
</dbReference>
<dbReference type="Gene3D" id="3.80.10.10">
    <property type="entry name" value="Ribonuclease Inhibitor"/>
    <property type="match status" value="1"/>
</dbReference>
<reference evidence="5" key="3">
    <citation type="submission" date="2025-09" db="UniProtKB">
        <authorList>
            <consortium name="Ensembl"/>
        </authorList>
    </citation>
    <scope>IDENTIFICATION</scope>
</reference>
<dbReference type="InterPro" id="IPR006574">
    <property type="entry name" value="PRY"/>
</dbReference>
<organism evidence="5 6">
    <name type="scientific">Hucho hucho</name>
    <name type="common">huchen</name>
    <dbReference type="NCBI Taxonomy" id="62062"/>
    <lineage>
        <taxon>Eukaryota</taxon>
        <taxon>Metazoa</taxon>
        <taxon>Chordata</taxon>
        <taxon>Craniata</taxon>
        <taxon>Vertebrata</taxon>
        <taxon>Euteleostomi</taxon>
        <taxon>Actinopterygii</taxon>
        <taxon>Neopterygii</taxon>
        <taxon>Teleostei</taxon>
        <taxon>Protacanthopterygii</taxon>
        <taxon>Salmoniformes</taxon>
        <taxon>Salmonidae</taxon>
        <taxon>Salmoninae</taxon>
        <taxon>Hucho</taxon>
    </lineage>
</organism>
<dbReference type="AlphaFoldDB" id="A0A4W5L9D7"/>
<dbReference type="Gene3D" id="2.60.120.920">
    <property type="match status" value="1"/>
</dbReference>
<dbReference type="InterPro" id="IPR032675">
    <property type="entry name" value="LRR_dom_sf"/>
</dbReference>
<name>A0A4W5L9D7_9TELE</name>
<dbReference type="Ensembl" id="ENSHHUT00000023248.1">
    <property type="protein sequence ID" value="ENSHHUP00000022400.1"/>
    <property type="gene ID" value="ENSHHUG00000014040.1"/>
</dbReference>
<dbReference type="Pfam" id="PF13516">
    <property type="entry name" value="LRR_6"/>
    <property type="match status" value="2"/>
</dbReference>